<dbReference type="InterPro" id="IPR044929">
    <property type="entry name" value="DNA/RNA_non-sp_Endonuclease_sf"/>
</dbReference>
<comment type="caution">
    <text evidence="3">The sequence shown here is derived from an EMBL/GenBank/DDBJ whole genome shotgun (WGS) entry which is preliminary data.</text>
</comment>
<dbReference type="InterPro" id="IPR044927">
    <property type="entry name" value="Endonuclea_NS_2"/>
</dbReference>
<dbReference type="InterPro" id="IPR035451">
    <property type="entry name" value="Ada-like_dom_sf"/>
</dbReference>
<accession>A0A413RC34</accession>
<feature type="region of interest" description="Disordered" evidence="1">
    <location>
        <begin position="263"/>
        <end position="305"/>
    </location>
</feature>
<evidence type="ECO:0000259" key="2">
    <source>
        <dbReference type="Pfam" id="PF13930"/>
    </source>
</evidence>
<dbReference type="AlphaFoldDB" id="A0A413RC34"/>
<feature type="compositionally biased region" description="Low complexity" evidence="1">
    <location>
        <begin position="284"/>
        <end position="305"/>
    </location>
</feature>
<feature type="compositionally biased region" description="Polar residues" evidence="1">
    <location>
        <begin position="271"/>
        <end position="283"/>
    </location>
</feature>
<sequence>MLSGCDDTGNTDSEKVTTTIENNEQTSVSNQNISETTQQESKISETTAKVESKVSSNSSKKSKSTNNAKNTKSIKTTKIPAYNGNAYVELNNNEPEFTSKEITAKSFEKYGSLDKLGRCTVCVASVGRDIMPTEKRGEIGMIKPTGWHTVKYDFVDGKYLYNRCHLIGYQLTGENANEKNLITGTRYLNVIGMLPFEDMVADYVKETSNHVIYRVTPVFEGNNLVAKGVKMEGYSVEDKGEGISFNVFCYNVQPGVTINYATGDSDGNGKTEYNSNSNNRQTASSSNKGTKNSNSNKNTNSSSSTTTEYILNMNTHKFHTPSCRSVKQMSNSNKGVYKGKRQDLIDQGYEPCKICNP</sequence>
<feature type="domain" description="Type VII secretion system protein EssD-like" evidence="2">
    <location>
        <begin position="108"/>
        <end position="233"/>
    </location>
</feature>
<protein>
    <recommendedName>
        <fullName evidence="2">Type VII secretion system protein EssD-like domain-containing protein</fullName>
    </recommendedName>
</protein>
<dbReference type="EMBL" id="QSFD01000002">
    <property type="protein sequence ID" value="RHA20221.1"/>
    <property type="molecule type" value="Genomic_DNA"/>
</dbReference>
<dbReference type="Gene3D" id="3.40.570.10">
    <property type="entry name" value="Extracellular Endonuclease, subunit A"/>
    <property type="match status" value="1"/>
</dbReference>
<dbReference type="Gene3D" id="3.40.10.10">
    <property type="entry name" value="DNA Methylphosphotriester Repair Domain"/>
    <property type="match status" value="1"/>
</dbReference>
<reference evidence="3 4" key="1">
    <citation type="submission" date="2018-08" db="EMBL/GenBank/DDBJ databases">
        <title>A genome reference for cultivated species of the human gut microbiota.</title>
        <authorList>
            <person name="Zou Y."/>
            <person name="Xue W."/>
            <person name="Luo G."/>
        </authorList>
    </citation>
    <scope>NUCLEOTIDE SEQUENCE [LARGE SCALE GENOMIC DNA]</scope>
    <source>
        <strain evidence="3 4">AM44-11BH</strain>
    </source>
</reference>
<keyword evidence="4" id="KW-1185">Reference proteome</keyword>
<evidence type="ECO:0000256" key="1">
    <source>
        <dbReference type="SAM" id="MobiDB-lite"/>
    </source>
</evidence>
<feature type="region of interest" description="Disordered" evidence="1">
    <location>
        <begin position="1"/>
        <end position="76"/>
    </location>
</feature>
<feature type="compositionally biased region" description="Low complexity" evidence="1">
    <location>
        <begin position="53"/>
        <end position="76"/>
    </location>
</feature>
<evidence type="ECO:0000313" key="3">
    <source>
        <dbReference type="EMBL" id="RHA20221.1"/>
    </source>
</evidence>
<feature type="compositionally biased region" description="Polar residues" evidence="1">
    <location>
        <begin position="8"/>
        <end position="49"/>
    </location>
</feature>
<name>A0A413RC34_9FIRM</name>
<evidence type="ECO:0000313" key="4">
    <source>
        <dbReference type="Proteomes" id="UP000284779"/>
    </source>
</evidence>
<gene>
    <name evidence="3" type="ORF">DW944_03385</name>
</gene>
<organism evidence="3 4">
    <name type="scientific">Eubacterium ventriosum</name>
    <dbReference type="NCBI Taxonomy" id="39496"/>
    <lineage>
        <taxon>Bacteria</taxon>
        <taxon>Bacillati</taxon>
        <taxon>Bacillota</taxon>
        <taxon>Clostridia</taxon>
        <taxon>Eubacteriales</taxon>
        <taxon>Eubacteriaceae</taxon>
        <taxon>Eubacterium</taxon>
    </lineage>
</organism>
<dbReference type="SUPFAM" id="SSF57884">
    <property type="entry name" value="Ada DNA repair protein, N-terminal domain (N-Ada 10)"/>
    <property type="match status" value="1"/>
</dbReference>
<dbReference type="Proteomes" id="UP000284779">
    <property type="component" value="Unassembled WGS sequence"/>
</dbReference>
<dbReference type="Pfam" id="PF13930">
    <property type="entry name" value="Endonuclea_NS_2"/>
    <property type="match status" value="1"/>
</dbReference>
<proteinExistence type="predicted"/>